<reference evidence="1 2" key="1">
    <citation type="submission" date="2019-10" db="EMBL/GenBank/DDBJ databases">
        <authorList>
            <person name="Palmer J.M."/>
        </authorList>
    </citation>
    <scope>NUCLEOTIDE SEQUENCE [LARGE SCALE GENOMIC DNA]</scope>
    <source>
        <strain evidence="1 2">TWF694</strain>
    </source>
</reference>
<evidence type="ECO:0000313" key="1">
    <source>
        <dbReference type="EMBL" id="KAK6540845.1"/>
    </source>
</evidence>
<dbReference type="AlphaFoldDB" id="A0AAV9XFG0"/>
<proteinExistence type="predicted"/>
<protein>
    <submittedName>
        <fullName evidence="1">Uncharacterized protein</fullName>
    </submittedName>
</protein>
<organism evidence="1 2">
    <name type="scientific">Orbilia ellipsospora</name>
    <dbReference type="NCBI Taxonomy" id="2528407"/>
    <lineage>
        <taxon>Eukaryota</taxon>
        <taxon>Fungi</taxon>
        <taxon>Dikarya</taxon>
        <taxon>Ascomycota</taxon>
        <taxon>Pezizomycotina</taxon>
        <taxon>Orbiliomycetes</taxon>
        <taxon>Orbiliales</taxon>
        <taxon>Orbiliaceae</taxon>
        <taxon>Orbilia</taxon>
    </lineage>
</organism>
<dbReference type="EMBL" id="JAVHJO010000004">
    <property type="protein sequence ID" value="KAK6540845.1"/>
    <property type="molecule type" value="Genomic_DNA"/>
</dbReference>
<name>A0AAV9XFG0_9PEZI</name>
<keyword evidence="2" id="KW-1185">Reference proteome</keyword>
<sequence length="111" mass="12907">MNNFIHIHMYPKLRCTVVWWCSRRPMITSAVRGSTISKVLSSLVKSWYPIKQARLAIAIPIISSKLHRAARYYIEKGFCRLPRFCGFKFRSVFILEKSLDPSVAMVFDILP</sequence>
<accession>A0AAV9XFG0</accession>
<evidence type="ECO:0000313" key="2">
    <source>
        <dbReference type="Proteomes" id="UP001365542"/>
    </source>
</evidence>
<gene>
    <name evidence="1" type="ORF">TWF694_008229</name>
</gene>
<comment type="caution">
    <text evidence="1">The sequence shown here is derived from an EMBL/GenBank/DDBJ whole genome shotgun (WGS) entry which is preliminary data.</text>
</comment>
<dbReference type="Proteomes" id="UP001365542">
    <property type="component" value="Unassembled WGS sequence"/>
</dbReference>